<proteinExistence type="predicted"/>
<keyword evidence="1" id="KW-0812">Transmembrane</keyword>
<gene>
    <name evidence="3" type="ORF">J2Z53_001706</name>
</gene>
<dbReference type="Pfam" id="PF12844">
    <property type="entry name" value="HTH_19"/>
    <property type="match status" value="1"/>
</dbReference>
<dbReference type="SMART" id="SM00530">
    <property type="entry name" value="HTH_XRE"/>
    <property type="match status" value="1"/>
</dbReference>
<keyword evidence="4" id="KW-1185">Reference proteome</keyword>
<keyword evidence="1" id="KW-0472">Membrane</keyword>
<protein>
    <submittedName>
        <fullName evidence="3">Transcriptional regulator with XRE-family HTH domain</fullName>
    </submittedName>
</protein>
<organism evidence="3 4">
    <name type="scientific">Clostridium moniliforme</name>
    <dbReference type="NCBI Taxonomy" id="39489"/>
    <lineage>
        <taxon>Bacteria</taxon>
        <taxon>Bacillati</taxon>
        <taxon>Bacillota</taxon>
        <taxon>Clostridia</taxon>
        <taxon>Eubacteriales</taxon>
        <taxon>Clostridiaceae</taxon>
        <taxon>Clostridium</taxon>
    </lineage>
</organism>
<dbReference type="InterPro" id="IPR010982">
    <property type="entry name" value="Lambda_DNA-bd_dom_sf"/>
</dbReference>
<feature type="domain" description="HTH cro/C1-type" evidence="2">
    <location>
        <begin position="12"/>
        <end position="66"/>
    </location>
</feature>
<dbReference type="Gene3D" id="1.10.260.40">
    <property type="entry name" value="lambda repressor-like DNA-binding domains"/>
    <property type="match status" value="1"/>
</dbReference>
<keyword evidence="1" id="KW-1133">Transmembrane helix</keyword>
<dbReference type="RefSeq" id="WP_209797046.1">
    <property type="nucleotide sequence ID" value="NZ_JAGGJZ010000004.1"/>
</dbReference>
<accession>A0ABS4F1I9</accession>
<evidence type="ECO:0000313" key="4">
    <source>
        <dbReference type="Proteomes" id="UP000783390"/>
    </source>
</evidence>
<evidence type="ECO:0000256" key="1">
    <source>
        <dbReference type="SAM" id="Phobius"/>
    </source>
</evidence>
<comment type="caution">
    <text evidence="3">The sequence shown here is derived from an EMBL/GenBank/DDBJ whole genome shotgun (WGS) entry which is preliminary data.</text>
</comment>
<sequence>MKINYEKIGSILKLLRMSYCLSQRKLGEKLGVNKTKIYELENGKQVVTYEDLNKYSSFFNIPVTYIICNEEINLNKSKIEIINEILEKKEISQVNNLYFIDGEEISRGILEKYEIDLKHSVTLEKILLIICEDKPDEPGDLRIIKRILKKKIIPFKYLGAFILVLNIKIEELLFNNYKS</sequence>
<dbReference type="PROSITE" id="PS50943">
    <property type="entry name" value="HTH_CROC1"/>
    <property type="match status" value="1"/>
</dbReference>
<reference evidence="3 4" key="1">
    <citation type="submission" date="2021-03" db="EMBL/GenBank/DDBJ databases">
        <title>Genomic Encyclopedia of Type Strains, Phase IV (KMG-IV): sequencing the most valuable type-strain genomes for metagenomic binning, comparative biology and taxonomic classification.</title>
        <authorList>
            <person name="Goeker M."/>
        </authorList>
    </citation>
    <scope>NUCLEOTIDE SEQUENCE [LARGE SCALE GENOMIC DNA]</scope>
    <source>
        <strain evidence="3 4">DSM 3984</strain>
    </source>
</reference>
<evidence type="ECO:0000313" key="3">
    <source>
        <dbReference type="EMBL" id="MBP1890122.1"/>
    </source>
</evidence>
<evidence type="ECO:0000259" key="2">
    <source>
        <dbReference type="PROSITE" id="PS50943"/>
    </source>
</evidence>
<dbReference type="EMBL" id="JAGGJZ010000004">
    <property type="protein sequence ID" value="MBP1890122.1"/>
    <property type="molecule type" value="Genomic_DNA"/>
</dbReference>
<dbReference type="Proteomes" id="UP000783390">
    <property type="component" value="Unassembled WGS sequence"/>
</dbReference>
<dbReference type="CDD" id="cd00093">
    <property type="entry name" value="HTH_XRE"/>
    <property type="match status" value="1"/>
</dbReference>
<name>A0ABS4F1I9_9CLOT</name>
<feature type="transmembrane region" description="Helical" evidence="1">
    <location>
        <begin position="152"/>
        <end position="169"/>
    </location>
</feature>
<dbReference type="SUPFAM" id="SSF47413">
    <property type="entry name" value="lambda repressor-like DNA-binding domains"/>
    <property type="match status" value="1"/>
</dbReference>
<dbReference type="InterPro" id="IPR001387">
    <property type="entry name" value="Cro/C1-type_HTH"/>
</dbReference>